<evidence type="ECO:0000256" key="3">
    <source>
        <dbReference type="ARBA" id="ARBA00022448"/>
    </source>
</evidence>
<feature type="transmembrane region" description="Helical" evidence="9">
    <location>
        <begin position="380"/>
        <end position="404"/>
    </location>
</feature>
<dbReference type="Pfam" id="PF00664">
    <property type="entry name" value="ABC_membrane"/>
    <property type="match status" value="2"/>
</dbReference>
<keyword evidence="3" id="KW-0813">Transport</keyword>
<dbReference type="Pfam" id="PF00005">
    <property type="entry name" value="ABC_tran"/>
    <property type="match status" value="2"/>
</dbReference>
<feature type="domain" description="ABC transporter" evidence="10">
    <location>
        <begin position="472"/>
        <end position="697"/>
    </location>
</feature>
<dbReference type="SUPFAM" id="SSF90123">
    <property type="entry name" value="ABC transporter transmembrane region"/>
    <property type="match status" value="2"/>
</dbReference>
<reference evidence="12 13" key="1">
    <citation type="journal article" date="2016" name="Proc. Natl. Acad. Sci. U.S.A.">
        <title>Comparative genomics of biotechnologically important yeasts.</title>
        <authorList>
            <person name="Riley R."/>
            <person name="Haridas S."/>
            <person name="Wolfe K.H."/>
            <person name="Lopes M.R."/>
            <person name="Hittinger C.T."/>
            <person name="Goeker M."/>
            <person name="Salamov A.A."/>
            <person name="Wisecaver J.H."/>
            <person name="Long T.M."/>
            <person name="Calvey C.H."/>
            <person name="Aerts A.L."/>
            <person name="Barry K.W."/>
            <person name="Choi C."/>
            <person name="Clum A."/>
            <person name="Coughlan A.Y."/>
            <person name="Deshpande S."/>
            <person name="Douglass A.P."/>
            <person name="Hanson S.J."/>
            <person name="Klenk H.-P."/>
            <person name="LaButti K.M."/>
            <person name="Lapidus A."/>
            <person name="Lindquist E.A."/>
            <person name="Lipzen A.M."/>
            <person name="Meier-Kolthoff J.P."/>
            <person name="Ohm R.A."/>
            <person name="Otillar R.P."/>
            <person name="Pangilinan J.L."/>
            <person name="Peng Y."/>
            <person name="Rokas A."/>
            <person name="Rosa C.A."/>
            <person name="Scheuner C."/>
            <person name="Sibirny A.A."/>
            <person name="Slot J.C."/>
            <person name="Stielow J.B."/>
            <person name="Sun H."/>
            <person name="Kurtzman C.P."/>
            <person name="Blackwell M."/>
            <person name="Grigoriev I.V."/>
            <person name="Jeffries T.W."/>
        </authorList>
    </citation>
    <scope>NUCLEOTIDE SEQUENCE [LARGE SCALE GENOMIC DNA]</scope>
    <source>
        <strain evidence="13">ATCC 58044 / CBS 1984 / NCYC 433 / NRRL Y-366-8</strain>
    </source>
</reference>
<dbReference type="InterPro" id="IPR036640">
    <property type="entry name" value="ABC1_TM_sf"/>
</dbReference>
<dbReference type="PANTHER" id="PTHR24223:SF456">
    <property type="entry name" value="MULTIDRUG RESISTANCE-ASSOCIATED PROTEIN LETHAL(2)03659"/>
    <property type="match status" value="1"/>
</dbReference>
<keyword evidence="5" id="KW-0547">Nucleotide-binding</keyword>
<evidence type="ECO:0000259" key="10">
    <source>
        <dbReference type="PROSITE" id="PS50893"/>
    </source>
</evidence>
<dbReference type="CDD" id="cd18597">
    <property type="entry name" value="ABC_6TM_YOR1_D1_like"/>
    <property type="match status" value="1"/>
</dbReference>
<dbReference type="CDD" id="cd18606">
    <property type="entry name" value="ABC_6TM_YOR1_D2_like"/>
    <property type="match status" value="1"/>
</dbReference>
<protein>
    <recommendedName>
        <fullName evidence="14">Oligomycin resistance ATP-dependent permease YOR1</fullName>
    </recommendedName>
</protein>
<dbReference type="FunFam" id="3.40.50.300:FF:000565">
    <property type="entry name" value="ABC bile acid transporter"/>
    <property type="match status" value="1"/>
</dbReference>
<proteinExistence type="inferred from homology"/>
<dbReference type="PROSITE" id="PS50929">
    <property type="entry name" value="ABC_TM1F"/>
    <property type="match status" value="2"/>
</dbReference>
<evidence type="ECO:0000313" key="13">
    <source>
        <dbReference type="Proteomes" id="UP000094112"/>
    </source>
</evidence>
<evidence type="ECO:0008006" key="14">
    <source>
        <dbReference type="Google" id="ProtNLM"/>
    </source>
</evidence>
<name>A0A1E3P0U2_WICAA</name>
<feature type="domain" description="ABC transporter" evidence="10">
    <location>
        <begin position="1087"/>
        <end position="1330"/>
    </location>
</feature>
<evidence type="ECO:0000256" key="6">
    <source>
        <dbReference type="ARBA" id="ARBA00022840"/>
    </source>
</evidence>
<dbReference type="EMBL" id="KV454211">
    <property type="protein sequence ID" value="ODQ59015.1"/>
    <property type="molecule type" value="Genomic_DNA"/>
</dbReference>
<feature type="transmembrane region" description="Helical" evidence="9">
    <location>
        <begin position="299"/>
        <end position="316"/>
    </location>
</feature>
<dbReference type="CDD" id="cd03244">
    <property type="entry name" value="ABCC_MRP_domain2"/>
    <property type="match status" value="1"/>
</dbReference>
<feature type="transmembrane region" description="Helical" evidence="9">
    <location>
        <begin position="768"/>
        <end position="796"/>
    </location>
</feature>
<dbReference type="InterPro" id="IPR050173">
    <property type="entry name" value="ABC_transporter_C-like"/>
</dbReference>
<dbReference type="RefSeq" id="XP_019038222.1">
    <property type="nucleotide sequence ID" value="XM_019182581.1"/>
</dbReference>
<keyword evidence="6" id="KW-0067">ATP-binding</keyword>
<evidence type="ECO:0000256" key="2">
    <source>
        <dbReference type="ARBA" id="ARBA00009726"/>
    </source>
</evidence>
<feature type="domain" description="ABC transmembrane type-1" evidence="11">
    <location>
        <begin position="157"/>
        <end position="439"/>
    </location>
</feature>
<dbReference type="InterPro" id="IPR003593">
    <property type="entry name" value="AAA+_ATPase"/>
</dbReference>
<dbReference type="FunFam" id="3.40.50.300:FF:001750">
    <property type="entry name" value="ATP-binding cassette transporter"/>
    <property type="match status" value="1"/>
</dbReference>
<dbReference type="InterPro" id="IPR027417">
    <property type="entry name" value="P-loop_NTPase"/>
</dbReference>
<keyword evidence="8 9" id="KW-0472">Membrane</keyword>
<comment type="similarity">
    <text evidence="2">Belongs to the ABC transporter superfamily. ABCC family. Conjugate transporter (TC 3.A.1.208) subfamily.</text>
</comment>
<dbReference type="InterPro" id="IPR017871">
    <property type="entry name" value="ABC_transporter-like_CS"/>
</dbReference>
<dbReference type="InterPro" id="IPR011527">
    <property type="entry name" value="ABC1_TM_dom"/>
</dbReference>
<dbReference type="SUPFAM" id="SSF52540">
    <property type="entry name" value="P-loop containing nucleoside triphosphate hydrolases"/>
    <property type="match status" value="2"/>
</dbReference>
<accession>A0A1E3P0U2</accession>
<evidence type="ECO:0000256" key="4">
    <source>
        <dbReference type="ARBA" id="ARBA00022692"/>
    </source>
</evidence>
<dbReference type="InterPro" id="IPR003439">
    <property type="entry name" value="ABC_transporter-like_ATP-bd"/>
</dbReference>
<dbReference type="OrthoDB" id="6500128at2759"/>
<dbReference type="STRING" id="683960.A0A1E3P0U2"/>
<dbReference type="GO" id="GO:0008559">
    <property type="term" value="F:ABC-type xenobiotic transporter activity"/>
    <property type="evidence" value="ECO:0007669"/>
    <property type="project" value="TreeGrafter"/>
</dbReference>
<dbReference type="CDD" id="cd03250">
    <property type="entry name" value="ABCC_MRP_domain1"/>
    <property type="match status" value="1"/>
</dbReference>
<evidence type="ECO:0000313" key="12">
    <source>
        <dbReference type="EMBL" id="ODQ59015.1"/>
    </source>
</evidence>
<sequence length="1338" mass="150518">MPLFDRFSKRSTVDVNLKEQSTITAESDSAQAELEAPVLLKKTSPLITFIFGKKVPPIPEKREPYPFVNANIFSQLTFSWISDMIKRGYYRRVEDEDLYYLVGDLTIEEMCKKFEANMDRRILEWKKKKQSQPEERFTKYLVLRALNDTFFKTYWSAGAFRVLCDTSQVLNPLLVRELVKHVNAQQTDPTLGPGKAIGYCIGISLLLIVSSLGNCNCLHLGMLSGAQAKALLTNLCYKKSFKLSAKGNSEFPKGKVNSLVMTDLARIDMALGVIHFLWSFIIALIIAIVILLVLVGAPALVGIATCFVIIGYIFVANKYLKSLRRKTIAFVDNRVGGVREVVNAMKMIKLYCWEVPYFKIIEKYRNDEKKHLLKMNLFKASMFSLMTSTGVLATMFTFLTMYGVGKNFKSYNIFSSVALFNSLRQPLTVLPSATAYVIDGSIALDRITAFLQADEKEEYVEHHEIQESENSIEVEKATFGWDLDGEVAKQEILKDISLSIKRGEFVVITGAVGTGKSSLLSAIHGMMIKYLGSVKVYGSQSFCSAPWIQNETIRENILFGNTFDHKKYSRVIKACSLEDDFAMFTHGDFTEVGERGITLSGGQKARVSLARAVYTNSDIILLDDVLSAVDARVGKHIMDDLICGYIKDKTRVLATHQLSLIQSADRIIFLDGSGGIDVGTEDELLSRNNDFINLMKFSSEKEGAEEELEDPQEVGDTIKKISTIISAKEDVGGDEQKKHKIIEEEFRSAKSISWEVYYNYFSLGAGRFYFIVLPIFGLSCILNGFLFAFNSVWLSFWVSDKFGFSSHVYAGLYAMFCVLAALANVSMLLLLGKLNNDAGLRLFILALQKVLRTPMSFMDTTPIGRILNRFTKDTDTLDSNIADQLSIFAMGSISVCSTFILCGIYIPYLFIAYPFIGFFYISLSNYYQTSALDIKRLEAINRSNVFSHFNETLSGMSTIKSYGSVKRFSERFEYLIDKMDMAYFPTLANQRWLAVRLDFTASGVSLLVSLLCVCGVFNLGSSSTGLLISYVMQIASIVSMLMRSKTQIENDMNSCERLYEYAYQLPQEAAPLITPGPKPTWPEQGSIEFENASLRYRDNLPLVLKNVTFNVAPGEKIGIVGRTGAGKSTIMNALFRINELATGKVQIDGIDISTLGLDQLRSKMSIIPQDPVLFKGSVRQNLDPFNSYNDVELWDALKRSWLIEKDSELTLDANETMHKFHLDQHIKDEGENFSLGERQLIALARALVRNTKILVMDEATSSVDYETDSKIQSTIANEFSQCTILCIAHRLRTILKYDRILVLDHGEVKEFDTPFNLFKQNGIFTDMCQRSNIIEADF</sequence>
<dbReference type="Proteomes" id="UP000094112">
    <property type="component" value="Unassembled WGS sequence"/>
</dbReference>
<evidence type="ECO:0000256" key="9">
    <source>
        <dbReference type="SAM" id="Phobius"/>
    </source>
</evidence>
<dbReference type="Gene3D" id="1.20.1560.10">
    <property type="entry name" value="ABC transporter type 1, transmembrane domain"/>
    <property type="match status" value="2"/>
</dbReference>
<evidence type="ECO:0000256" key="1">
    <source>
        <dbReference type="ARBA" id="ARBA00004141"/>
    </source>
</evidence>
<dbReference type="PROSITE" id="PS00211">
    <property type="entry name" value="ABC_TRANSPORTER_1"/>
    <property type="match status" value="2"/>
</dbReference>
<gene>
    <name evidence="12" type="ORF">WICANDRAFT_44143</name>
</gene>
<dbReference type="PANTHER" id="PTHR24223">
    <property type="entry name" value="ATP-BINDING CASSETTE SUB-FAMILY C"/>
    <property type="match status" value="1"/>
</dbReference>
<dbReference type="PROSITE" id="PS50893">
    <property type="entry name" value="ABC_TRANSPORTER_2"/>
    <property type="match status" value="2"/>
</dbReference>
<evidence type="ECO:0000256" key="5">
    <source>
        <dbReference type="ARBA" id="ARBA00022741"/>
    </source>
</evidence>
<keyword evidence="7 9" id="KW-1133">Transmembrane helix</keyword>
<evidence type="ECO:0000256" key="8">
    <source>
        <dbReference type="ARBA" id="ARBA00023136"/>
    </source>
</evidence>
<dbReference type="GO" id="GO:0005886">
    <property type="term" value="C:plasma membrane"/>
    <property type="evidence" value="ECO:0007669"/>
    <property type="project" value="TreeGrafter"/>
</dbReference>
<feature type="transmembrane region" description="Helical" evidence="9">
    <location>
        <begin position="808"/>
        <end position="831"/>
    </location>
</feature>
<keyword evidence="13" id="KW-1185">Reference proteome</keyword>
<comment type="subcellular location">
    <subcellularLocation>
        <location evidence="1">Membrane</location>
        <topology evidence="1">Multi-pass membrane protein</topology>
    </subcellularLocation>
</comment>
<feature type="domain" description="ABC transmembrane type-1" evidence="11">
    <location>
        <begin position="775"/>
        <end position="1050"/>
    </location>
</feature>
<dbReference type="Gene3D" id="3.40.50.300">
    <property type="entry name" value="P-loop containing nucleotide triphosphate hydrolases"/>
    <property type="match status" value="2"/>
</dbReference>
<keyword evidence="4 9" id="KW-0812">Transmembrane</keyword>
<organism evidence="12 13">
    <name type="scientific">Wickerhamomyces anomalus (strain ATCC 58044 / CBS 1984 / NCYC 433 / NRRL Y-366-8)</name>
    <name type="common">Yeast</name>
    <name type="synonym">Hansenula anomala</name>
    <dbReference type="NCBI Taxonomy" id="683960"/>
    <lineage>
        <taxon>Eukaryota</taxon>
        <taxon>Fungi</taxon>
        <taxon>Dikarya</taxon>
        <taxon>Ascomycota</taxon>
        <taxon>Saccharomycotina</taxon>
        <taxon>Saccharomycetes</taxon>
        <taxon>Phaffomycetales</taxon>
        <taxon>Wickerhamomycetaceae</taxon>
        <taxon>Wickerhamomyces</taxon>
    </lineage>
</organism>
<evidence type="ECO:0000256" key="7">
    <source>
        <dbReference type="ARBA" id="ARBA00022989"/>
    </source>
</evidence>
<dbReference type="GO" id="GO:0005524">
    <property type="term" value="F:ATP binding"/>
    <property type="evidence" value="ECO:0007669"/>
    <property type="project" value="UniProtKB-KW"/>
</dbReference>
<dbReference type="FunFam" id="1.20.1560.10:FF:000010">
    <property type="entry name" value="Multidrug resistance-associated ABC transporter"/>
    <property type="match status" value="1"/>
</dbReference>
<dbReference type="SMART" id="SM00382">
    <property type="entry name" value="AAA"/>
    <property type="match status" value="2"/>
</dbReference>
<dbReference type="GO" id="GO:0016887">
    <property type="term" value="F:ATP hydrolysis activity"/>
    <property type="evidence" value="ECO:0007669"/>
    <property type="project" value="InterPro"/>
</dbReference>
<dbReference type="GeneID" id="30199827"/>
<evidence type="ECO:0000259" key="11">
    <source>
        <dbReference type="PROSITE" id="PS50929"/>
    </source>
</evidence>
<feature type="transmembrane region" description="Helical" evidence="9">
    <location>
        <begin position="887"/>
        <end position="920"/>
    </location>
</feature>
<feature type="transmembrane region" description="Helical" evidence="9">
    <location>
        <begin position="269"/>
        <end position="293"/>
    </location>
</feature>